<name>A0A2S4Q0U7_9PEZI</name>
<dbReference type="OrthoDB" id="4226988at2759"/>
<feature type="compositionally biased region" description="Polar residues" evidence="1">
    <location>
        <begin position="573"/>
        <end position="588"/>
    </location>
</feature>
<protein>
    <recommendedName>
        <fullName evidence="4">Gag-like protein</fullName>
    </recommendedName>
</protein>
<accession>A0A2S4Q0U7</accession>
<evidence type="ECO:0000313" key="2">
    <source>
        <dbReference type="EMBL" id="POS87913.1"/>
    </source>
</evidence>
<dbReference type="EMBL" id="PEDP01000055">
    <property type="protein sequence ID" value="POS87913.1"/>
    <property type="molecule type" value="Genomic_DNA"/>
</dbReference>
<comment type="caution">
    <text evidence="2">The sequence shown here is derived from an EMBL/GenBank/DDBJ whole genome shotgun (WGS) entry which is preliminary data.</text>
</comment>
<dbReference type="Proteomes" id="UP000237438">
    <property type="component" value="Unassembled WGS sequence"/>
</dbReference>
<feature type="region of interest" description="Disordered" evidence="1">
    <location>
        <begin position="23"/>
        <end position="44"/>
    </location>
</feature>
<keyword evidence="3" id="KW-1185">Reference proteome</keyword>
<proteinExistence type="predicted"/>
<evidence type="ECO:0008006" key="4">
    <source>
        <dbReference type="Google" id="ProtNLM"/>
    </source>
</evidence>
<reference evidence="2 3" key="1">
    <citation type="submission" date="2017-10" db="EMBL/GenBank/DDBJ databases">
        <title>Development of genomic resources for the powdery mildew, Erysiphe pulchra.</title>
        <authorList>
            <person name="Wadl P.A."/>
            <person name="Mack B.M."/>
            <person name="Moore G."/>
            <person name="Beltz S.B."/>
        </authorList>
    </citation>
    <scope>NUCLEOTIDE SEQUENCE [LARGE SCALE GENOMIC DNA]</scope>
    <source>
        <strain evidence="2">Cflorida</strain>
    </source>
</reference>
<sequence length="588" mass="66147">MSDIQTQNSTEINVYCSEDENLSDYDMENTRPGQGTQSHEYEKSTQPMSSFTTAGFTTYCQQNVQQTTEDKFTMENIHTMLQELYKAITEKVVMENAAMFTALKLESTNIKKELEDLRKEVRSTYLSKKIPCDVVSQNKSVHIITNDTPMNTPEGSKTNGYKPSKLSNQPLPENQIPIRPPKPATVPKVPTMASIAATNAPQTSKNVDWNTVSRKKSKNINAKDMWPGMVKNVEEQKRRIVFTRKTEKTVPSPSTAQDILHAVNMMLLGMKAPAHLRLTRLKYNERGNLTGLTTAQTTAEAMIVRFKESILKVVLRFDPEITEITANQQWIRLKAHGVELSRYYNDNGLSKIRDEIAAGPSALQLPFTPRWVSGHERMDFMAKNGLKTHSSIGFTVRTATEADRVMKQGLHFGGRFHKVEKFLKVGPDTLCPKCCHWGHTTYGCPTPEKVRCAICAENHLTIDHKCSIVGCQSGKGKYCAKHGHYKCVNCGGKHMANASTCAIHKQAITIARNGRDEWKEREKEYELRNSRPENEDESDSTCGEDTRETSQENPEIDLEVSKSLDMEICESTVPDTQIDNGSTNPETI</sequence>
<feature type="region of interest" description="Disordered" evidence="1">
    <location>
        <begin position="523"/>
        <end position="588"/>
    </location>
</feature>
<evidence type="ECO:0000313" key="3">
    <source>
        <dbReference type="Proteomes" id="UP000237438"/>
    </source>
</evidence>
<dbReference type="AlphaFoldDB" id="A0A2S4Q0U7"/>
<organism evidence="2 3">
    <name type="scientific">Erysiphe pulchra</name>
    <dbReference type="NCBI Taxonomy" id="225359"/>
    <lineage>
        <taxon>Eukaryota</taxon>
        <taxon>Fungi</taxon>
        <taxon>Dikarya</taxon>
        <taxon>Ascomycota</taxon>
        <taxon>Pezizomycotina</taxon>
        <taxon>Leotiomycetes</taxon>
        <taxon>Erysiphales</taxon>
        <taxon>Erysiphaceae</taxon>
        <taxon>Erysiphe</taxon>
    </lineage>
</organism>
<feature type="compositionally biased region" description="Polar residues" evidence="1">
    <location>
        <begin position="31"/>
        <end position="44"/>
    </location>
</feature>
<gene>
    <name evidence="2" type="ORF">EPUL_000244</name>
</gene>
<evidence type="ECO:0000256" key="1">
    <source>
        <dbReference type="SAM" id="MobiDB-lite"/>
    </source>
</evidence>
<dbReference type="STRING" id="225359.A0A2S4Q0U7"/>
<feature type="compositionally biased region" description="Basic and acidic residues" evidence="1">
    <location>
        <begin position="523"/>
        <end position="533"/>
    </location>
</feature>